<keyword evidence="4 9" id="KW-0812">Transmembrane</keyword>
<dbReference type="InterPro" id="IPR011527">
    <property type="entry name" value="ABC1_TM_dom"/>
</dbReference>
<organism evidence="12 13">
    <name type="scientific">Symbiobacterium thermophilum (strain DSM 24528 / JCM 14929 / IAM 14863 / T)</name>
    <dbReference type="NCBI Taxonomy" id="292459"/>
    <lineage>
        <taxon>Bacteria</taxon>
        <taxon>Bacillati</taxon>
        <taxon>Bacillota</taxon>
        <taxon>Clostridia</taxon>
        <taxon>Eubacteriales</taxon>
        <taxon>Symbiobacteriaceae</taxon>
        <taxon>Symbiobacterium</taxon>
    </lineage>
</organism>
<dbReference type="PANTHER" id="PTHR43394:SF1">
    <property type="entry name" value="ATP-BINDING CASSETTE SUB-FAMILY B MEMBER 10, MITOCHONDRIAL"/>
    <property type="match status" value="1"/>
</dbReference>
<evidence type="ECO:0000313" key="12">
    <source>
        <dbReference type="EMBL" id="BAD42258.1"/>
    </source>
</evidence>
<keyword evidence="6 12" id="KW-0067">ATP-binding</keyword>
<evidence type="ECO:0000313" key="13">
    <source>
        <dbReference type="Proteomes" id="UP000000417"/>
    </source>
</evidence>
<evidence type="ECO:0000256" key="3">
    <source>
        <dbReference type="ARBA" id="ARBA00022475"/>
    </source>
</evidence>
<dbReference type="PROSITE" id="PS50893">
    <property type="entry name" value="ABC_TRANSPORTER_2"/>
    <property type="match status" value="1"/>
</dbReference>
<keyword evidence="3" id="KW-1003">Cell membrane</keyword>
<comment type="subcellular location">
    <subcellularLocation>
        <location evidence="1">Cell membrane</location>
        <topology evidence="1">Multi-pass membrane protein</topology>
    </subcellularLocation>
</comment>
<dbReference type="Pfam" id="PF00005">
    <property type="entry name" value="ABC_tran"/>
    <property type="match status" value="1"/>
</dbReference>
<dbReference type="PANTHER" id="PTHR43394">
    <property type="entry name" value="ATP-DEPENDENT PERMEASE MDL1, MITOCHONDRIAL"/>
    <property type="match status" value="1"/>
</dbReference>
<dbReference type="Gene3D" id="3.40.50.300">
    <property type="entry name" value="P-loop containing nucleotide triphosphate hydrolases"/>
    <property type="match status" value="1"/>
</dbReference>
<dbReference type="SUPFAM" id="SSF90123">
    <property type="entry name" value="ABC transporter transmembrane region"/>
    <property type="match status" value="1"/>
</dbReference>
<dbReference type="Proteomes" id="UP000000417">
    <property type="component" value="Chromosome"/>
</dbReference>
<feature type="transmembrane region" description="Helical" evidence="9">
    <location>
        <begin position="165"/>
        <end position="186"/>
    </location>
</feature>
<dbReference type="Pfam" id="PF00664">
    <property type="entry name" value="ABC_membrane"/>
    <property type="match status" value="1"/>
</dbReference>
<dbReference type="GO" id="GO:0016887">
    <property type="term" value="F:ATP hydrolysis activity"/>
    <property type="evidence" value="ECO:0007669"/>
    <property type="project" value="InterPro"/>
</dbReference>
<dbReference type="AlphaFoldDB" id="Q67J92"/>
<sequence>MRMSSSHSSLIRFLGRYKWRYLVGVLALAGTDLLQQVTPRLIGLFVDDLDAGVLDLSGIYRYLALIVGTALGVAFLRFVWRIYVFGTARLVERDLRADLFAHLEKLSASFFHRHKTGDIMAMATNDLQAVRGIAGEGVLMAADAVAMTVFTLIAMVSTIGLKLSLWALLPLPFLALVIGVVGKAIFARSRAVQDSFARLSDVVQENISGVRVVKAFVQEAAEEAKFDEANRDYIRRFMAMMRVDGIFDPIVNLFAGLCYVVALLVPGRAVLRGEISVGDFASLTMYIGMLIWPMIAAGWVVQIIQRGFAGFARIREVLLTEPEVRDAPQTIVPEDGRLRGDILIRDLTFQYSPDSPPVLDGINLHIRPGQTLGVLGRTGSGKSSLASLLTRIYDPPRGTVFIDGVDVLELPLDLLRRSIAAVPQEAFLFSRTVRENIAFAPGDWTEEQIRRAARTAHVEQDILEFLPDGYDTLVGERGATLSGGQRQRISLARAVLKDAPILVLDDCLSAVDTATEQRILNGLRPVMQGRTTIIISHRVAAVKAADQIIVLERGRIVESGTHDELLALGGRYFRTYQRQQLEESIASLG</sequence>
<feature type="transmembrane region" description="Helical" evidence="9">
    <location>
        <begin position="59"/>
        <end position="80"/>
    </location>
</feature>
<dbReference type="InterPro" id="IPR039421">
    <property type="entry name" value="Type_1_exporter"/>
</dbReference>
<feature type="transmembrane region" description="Helical" evidence="9">
    <location>
        <begin position="285"/>
        <end position="304"/>
    </location>
</feature>
<evidence type="ECO:0000256" key="8">
    <source>
        <dbReference type="ARBA" id="ARBA00023136"/>
    </source>
</evidence>
<dbReference type="KEGG" id="sth:STH3277"/>
<evidence type="ECO:0000256" key="6">
    <source>
        <dbReference type="ARBA" id="ARBA00022840"/>
    </source>
</evidence>
<dbReference type="SMART" id="SM00382">
    <property type="entry name" value="AAA"/>
    <property type="match status" value="1"/>
</dbReference>
<dbReference type="PROSITE" id="PS50929">
    <property type="entry name" value="ABC_TM1F"/>
    <property type="match status" value="1"/>
</dbReference>
<dbReference type="HOGENOM" id="CLU_000604_84_6_9"/>
<dbReference type="GO" id="GO:0015421">
    <property type="term" value="F:ABC-type oligopeptide transporter activity"/>
    <property type="evidence" value="ECO:0007669"/>
    <property type="project" value="TreeGrafter"/>
</dbReference>
<keyword evidence="5" id="KW-0547">Nucleotide-binding</keyword>
<evidence type="ECO:0000256" key="9">
    <source>
        <dbReference type="SAM" id="Phobius"/>
    </source>
</evidence>
<dbReference type="InterPro" id="IPR036640">
    <property type="entry name" value="ABC1_TM_sf"/>
</dbReference>
<gene>
    <name evidence="12" type="ordered locus">STH3277</name>
</gene>
<feature type="domain" description="ABC transmembrane type-1" evidence="11">
    <location>
        <begin position="22"/>
        <end position="306"/>
    </location>
</feature>
<protein>
    <submittedName>
        <fullName evidence="12">ABC transporter ATP-binding protein</fullName>
    </submittedName>
</protein>
<feature type="transmembrane region" description="Helical" evidence="9">
    <location>
        <begin position="138"/>
        <end position="159"/>
    </location>
</feature>
<evidence type="ECO:0000259" key="10">
    <source>
        <dbReference type="PROSITE" id="PS50893"/>
    </source>
</evidence>
<dbReference type="FunFam" id="3.40.50.300:FF:000221">
    <property type="entry name" value="Multidrug ABC transporter ATP-binding protein"/>
    <property type="match status" value="1"/>
</dbReference>
<feature type="domain" description="ABC transporter" evidence="10">
    <location>
        <begin position="342"/>
        <end position="578"/>
    </location>
</feature>
<proteinExistence type="predicted"/>
<dbReference type="EMBL" id="AP006840">
    <property type="protein sequence ID" value="BAD42258.1"/>
    <property type="molecule type" value="Genomic_DNA"/>
</dbReference>
<keyword evidence="2" id="KW-0813">Transport</keyword>
<dbReference type="PROSITE" id="PS00211">
    <property type="entry name" value="ABC_TRANSPORTER_1"/>
    <property type="match status" value="1"/>
</dbReference>
<accession>Q67J92</accession>
<dbReference type="FunFam" id="1.20.1560.10:FF:000011">
    <property type="entry name" value="Multidrug ABC transporter ATP-binding protein"/>
    <property type="match status" value="1"/>
</dbReference>
<dbReference type="GO" id="GO:0005524">
    <property type="term" value="F:ATP binding"/>
    <property type="evidence" value="ECO:0007669"/>
    <property type="project" value="UniProtKB-KW"/>
</dbReference>
<reference evidence="12 13" key="1">
    <citation type="journal article" date="2004" name="Nucleic Acids Res.">
        <title>Genome sequence of Symbiobacterium thermophilum, an uncultivable bacterium that depends on microbial commensalism.</title>
        <authorList>
            <person name="Ueda K."/>
            <person name="Yamashita A."/>
            <person name="Ishikawa J."/>
            <person name="Shimada M."/>
            <person name="Watsuji T."/>
            <person name="Morimura K."/>
            <person name="Ikeda H."/>
            <person name="Hattori M."/>
            <person name="Beppu T."/>
        </authorList>
    </citation>
    <scope>NUCLEOTIDE SEQUENCE [LARGE SCALE GENOMIC DNA]</scope>
    <source>
        <strain evidence="13">T / IAM 14863</strain>
    </source>
</reference>
<feature type="transmembrane region" description="Helical" evidence="9">
    <location>
        <begin position="245"/>
        <end position="265"/>
    </location>
</feature>
<dbReference type="InterPro" id="IPR003439">
    <property type="entry name" value="ABC_transporter-like_ATP-bd"/>
</dbReference>
<evidence type="ECO:0000256" key="4">
    <source>
        <dbReference type="ARBA" id="ARBA00022692"/>
    </source>
</evidence>
<evidence type="ECO:0000256" key="2">
    <source>
        <dbReference type="ARBA" id="ARBA00022448"/>
    </source>
</evidence>
<dbReference type="InterPro" id="IPR027417">
    <property type="entry name" value="P-loop_NTPase"/>
</dbReference>
<dbReference type="SUPFAM" id="SSF52540">
    <property type="entry name" value="P-loop containing nucleoside triphosphate hydrolases"/>
    <property type="match status" value="1"/>
</dbReference>
<keyword evidence="13" id="KW-1185">Reference proteome</keyword>
<keyword evidence="7 9" id="KW-1133">Transmembrane helix</keyword>
<evidence type="ECO:0000256" key="1">
    <source>
        <dbReference type="ARBA" id="ARBA00004651"/>
    </source>
</evidence>
<keyword evidence="8 9" id="KW-0472">Membrane</keyword>
<dbReference type="Gene3D" id="1.20.1560.10">
    <property type="entry name" value="ABC transporter type 1, transmembrane domain"/>
    <property type="match status" value="1"/>
</dbReference>
<evidence type="ECO:0000259" key="11">
    <source>
        <dbReference type="PROSITE" id="PS50929"/>
    </source>
</evidence>
<dbReference type="eggNOG" id="COG1132">
    <property type="taxonomic scope" value="Bacteria"/>
</dbReference>
<dbReference type="InterPro" id="IPR017871">
    <property type="entry name" value="ABC_transporter-like_CS"/>
</dbReference>
<evidence type="ECO:0000256" key="7">
    <source>
        <dbReference type="ARBA" id="ARBA00022989"/>
    </source>
</evidence>
<dbReference type="CDD" id="cd18541">
    <property type="entry name" value="ABC_6TM_TmrB_like"/>
    <property type="match status" value="1"/>
</dbReference>
<dbReference type="InterPro" id="IPR003593">
    <property type="entry name" value="AAA+_ATPase"/>
</dbReference>
<dbReference type="STRING" id="292459.STH3277"/>
<dbReference type="GO" id="GO:0005886">
    <property type="term" value="C:plasma membrane"/>
    <property type="evidence" value="ECO:0007669"/>
    <property type="project" value="UniProtKB-SubCell"/>
</dbReference>
<evidence type="ECO:0000256" key="5">
    <source>
        <dbReference type="ARBA" id="ARBA00022741"/>
    </source>
</evidence>
<name>Q67J92_SYMTH</name>